<sequence length="669" mass="73204">MTLVQGISEPLHFKILMTDLQSFYHSSVQPKGGDIVVATLGNSGSTFAVATAKRMVSVYVLGQSEPTLTFKDFNSDATSILFSYDESLLALGTMGGSVHVYDLKAKSCYWRFSAHKSYITAMAFTQSGMFLATGSIDGSIHIWDTSKRGKLQDIASCNSQPIVPPTGIKGSARLTSVVNDPAITALTFPSSGAFLFIGDAAGRIFIWNTVSLAFIQELMATSRSGNSSEDLSLTNPHISQNSNQLLQITKVSIKHITAHDEHKIIAVCDGEKVTYWDVGAFSEITRENRAGGCDWSYFMNNSDVSLVFHPHGMLCVDYEAEQEHVLSSVPVNLDNLFSVAIRRSSRLPQVVMLLLEQSTTPSVSIWVINLKYVEPFKTLYAHLMGDKATEGGKPMKKSSDTASTASIQQPKPAEKRQKPPQSTSVVPAPNLNGRNRPHEKDDKRPAEPKRTSASATPESDTIAQPTVYSVFDCNKIQRKPGDTDEMLSVLLGNTEIIESMEHKSIIVGVFSDLWHEGNIKVAIETLLQEKDMRVVCDVLKKIDARNGISISDILPVLIHFSASIEHAIASKDPSITAIYNATDSMSLSVNYAKIFSQVVFSTIQAYSRTSANANDVALEDRYDNCIKFFESMCIIKGLCEDASVQSTSSKIKASAKASATTLRDLRFTK</sequence>
<evidence type="ECO:0000313" key="4">
    <source>
        <dbReference type="EMBL" id="ESU35805.1"/>
    </source>
</evidence>
<keyword evidence="2" id="KW-0539">Nucleus</keyword>
<dbReference type="PANTHER" id="PTHR43995:SF1">
    <property type="entry name" value="PRE-MRNA-PROCESSING FACTOR 19"/>
    <property type="match status" value="1"/>
</dbReference>
<comment type="function">
    <text evidence="2">Ubiquitin-protein ligase which is mainly involved pre-mRNA splicing and DNA repair. Required for pre-mRNA splicing as component of the spliceosome.</text>
</comment>
<dbReference type="InterPro" id="IPR015943">
    <property type="entry name" value="WD40/YVTN_repeat-like_dom_sf"/>
</dbReference>
<evidence type="ECO:0000256" key="2">
    <source>
        <dbReference type="RuleBase" id="RU367101"/>
    </source>
</evidence>
<proteinExistence type="inferred from homology"/>
<comment type="subcellular location">
    <subcellularLocation>
        <location evidence="2">Nucleus</location>
    </subcellularLocation>
</comment>
<dbReference type="GO" id="GO:0005737">
    <property type="term" value="C:cytoplasm"/>
    <property type="evidence" value="ECO:0007669"/>
    <property type="project" value="TreeGrafter"/>
</dbReference>
<dbReference type="VEuPathDB" id="GiardiaDB:QR46_2368"/>
<feature type="repeat" description="WD" evidence="1">
    <location>
        <begin position="112"/>
        <end position="153"/>
    </location>
</feature>
<comment type="similarity">
    <text evidence="2">Belongs to the WD repeat PRP19 family.</text>
</comment>
<reference evidence="4 5" key="2">
    <citation type="journal article" date="2013" name="Genome Biol. Evol.">
        <title>Genome sequencing of Giardia lamblia genotypes A2 and B isolates (DH and GS) and comparative analysis with the genomes of genotypes A1 and E (WB and Pig).</title>
        <authorList>
            <person name="Adam R.D."/>
            <person name="Dahlstrom E.W."/>
            <person name="Martens C.A."/>
            <person name="Bruno D.P."/>
            <person name="Barbian K.D."/>
            <person name="Ricklefs S.M."/>
            <person name="Hernandez M.M."/>
            <person name="Narla N.P."/>
            <person name="Patel R.B."/>
            <person name="Porcella S.F."/>
            <person name="Nash T.E."/>
        </authorList>
    </citation>
    <scope>NUCLEOTIDE SEQUENCE [LARGE SCALE GENOMIC DNA]</scope>
    <source>
        <strain evidence="4 5">DH</strain>
    </source>
</reference>
<keyword evidence="2" id="KW-0234">DNA repair</keyword>
<dbReference type="GO" id="GO:0071006">
    <property type="term" value="C:U2-type catalytic step 1 spliceosome"/>
    <property type="evidence" value="ECO:0007669"/>
    <property type="project" value="TreeGrafter"/>
</dbReference>
<gene>
    <name evidence="4" type="ORF">DHA2_27027</name>
</gene>
<dbReference type="Proteomes" id="UP000018320">
    <property type="component" value="Unassembled WGS sequence"/>
</dbReference>
<feature type="compositionally biased region" description="Polar residues" evidence="3">
    <location>
        <begin position="400"/>
        <end position="409"/>
    </location>
</feature>
<dbReference type="EMBL" id="AHGT01000068">
    <property type="protein sequence ID" value="ESU35805.1"/>
    <property type="molecule type" value="Genomic_DNA"/>
</dbReference>
<comment type="subunit">
    <text evidence="2">Homotetramer.</text>
</comment>
<name>V6TFV0_GIAIN</name>
<dbReference type="GO" id="GO:0061630">
    <property type="term" value="F:ubiquitin protein ligase activity"/>
    <property type="evidence" value="ECO:0007669"/>
    <property type="project" value="UniProtKB-UniRule"/>
</dbReference>
<dbReference type="VEuPathDB" id="GiardiaDB:GL50803_0027027"/>
<dbReference type="GO" id="GO:0006281">
    <property type="term" value="P:DNA repair"/>
    <property type="evidence" value="ECO:0007669"/>
    <property type="project" value="UniProtKB-KW"/>
</dbReference>
<organism evidence="4 5">
    <name type="scientific">Giardia intestinalis</name>
    <name type="common">Giardia lamblia</name>
    <dbReference type="NCBI Taxonomy" id="5741"/>
    <lineage>
        <taxon>Eukaryota</taxon>
        <taxon>Metamonada</taxon>
        <taxon>Diplomonadida</taxon>
        <taxon>Hexamitidae</taxon>
        <taxon>Giardiinae</taxon>
        <taxon>Giardia</taxon>
    </lineage>
</organism>
<keyword evidence="2" id="KW-0808">Transferase</keyword>
<accession>V6TFV0</accession>
<keyword evidence="2" id="KW-0508">mRNA splicing</keyword>
<keyword evidence="1" id="KW-0853">WD repeat</keyword>
<reference evidence="5" key="1">
    <citation type="submission" date="2012-02" db="EMBL/GenBank/DDBJ databases">
        <title>Genome sequencing of Giardia lamblia Genotypes A2 and B isolates (DH and GS) and comparative analysis with the genomes of Genotypes A1 and E (WB and Pig).</title>
        <authorList>
            <person name="Adam R."/>
            <person name="Dahlstrom E."/>
            <person name="Martens C."/>
            <person name="Bruno D."/>
            <person name="Barbian K."/>
            <person name="Porcella S.F."/>
            <person name="Nash T."/>
        </authorList>
    </citation>
    <scope>NUCLEOTIDE SEQUENCE</scope>
    <source>
        <strain evidence="5">DH</strain>
    </source>
</reference>
<comment type="pathway">
    <text evidence="2">Protein modification; protein ubiquitination.</text>
</comment>
<keyword evidence="2" id="KW-0507">mRNA processing</keyword>
<comment type="caution">
    <text evidence="4">The sequence shown here is derived from an EMBL/GenBank/DDBJ whole genome shotgun (WGS) entry which is preliminary data.</text>
</comment>
<comment type="catalytic activity">
    <reaction evidence="2">
        <text>S-ubiquitinyl-[E2 ubiquitin-conjugating enzyme]-L-cysteine + [acceptor protein]-L-lysine = [E2 ubiquitin-conjugating enzyme]-L-cysteine + N(6)-ubiquitinyl-[acceptor protein]-L-lysine.</text>
        <dbReference type="EC" id="2.3.2.27"/>
    </reaction>
</comment>
<keyword evidence="2" id="KW-0747">Spliceosome</keyword>
<evidence type="ECO:0000313" key="5">
    <source>
        <dbReference type="Proteomes" id="UP000018320"/>
    </source>
</evidence>
<evidence type="ECO:0000256" key="3">
    <source>
        <dbReference type="SAM" id="MobiDB-lite"/>
    </source>
</evidence>
<dbReference type="AlphaFoldDB" id="V6TFV0"/>
<dbReference type="PROSITE" id="PS50082">
    <property type="entry name" value="WD_REPEATS_2"/>
    <property type="match status" value="1"/>
</dbReference>
<keyword evidence="2" id="KW-0833">Ubl conjugation pathway</keyword>
<dbReference type="InterPro" id="IPR038959">
    <property type="entry name" value="Prp19"/>
</dbReference>
<dbReference type="InterPro" id="IPR001680">
    <property type="entry name" value="WD40_rpt"/>
</dbReference>
<dbReference type="SMART" id="SM00320">
    <property type="entry name" value="WD40"/>
    <property type="match status" value="4"/>
</dbReference>
<dbReference type="GO" id="GO:0000974">
    <property type="term" value="C:Prp19 complex"/>
    <property type="evidence" value="ECO:0007669"/>
    <property type="project" value="UniProtKB-UniRule"/>
</dbReference>
<evidence type="ECO:0000256" key="1">
    <source>
        <dbReference type="PROSITE-ProRule" id="PRU00221"/>
    </source>
</evidence>
<dbReference type="EC" id="2.3.2.27" evidence="2"/>
<keyword evidence="2" id="KW-0227">DNA damage</keyword>
<dbReference type="UniPathway" id="UPA00143"/>
<dbReference type="Gene3D" id="2.130.10.10">
    <property type="entry name" value="YVTN repeat-like/Quinoprotein amine dehydrogenase"/>
    <property type="match status" value="2"/>
</dbReference>
<feature type="region of interest" description="Disordered" evidence="3">
    <location>
        <begin position="389"/>
        <end position="459"/>
    </location>
</feature>
<dbReference type="SUPFAM" id="SSF50978">
    <property type="entry name" value="WD40 repeat-like"/>
    <property type="match status" value="1"/>
</dbReference>
<feature type="compositionally biased region" description="Basic and acidic residues" evidence="3">
    <location>
        <begin position="436"/>
        <end position="450"/>
    </location>
</feature>
<dbReference type="VEuPathDB" id="GiardiaDB:DHA2_27027"/>
<dbReference type="Pfam" id="PF00400">
    <property type="entry name" value="WD40"/>
    <property type="match status" value="1"/>
</dbReference>
<dbReference type="VEuPathDB" id="GiardiaDB:GL50581_3316"/>
<dbReference type="PROSITE" id="PS50294">
    <property type="entry name" value="WD_REPEATS_REGION"/>
    <property type="match status" value="1"/>
</dbReference>
<dbReference type="InterPro" id="IPR036322">
    <property type="entry name" value="WD40_repeat_dom_sf"/>
</dbReference>
<dbReference type="GO" id="GO:0000398">
    <property type="term" value="P:mRNA splicing, via spliceosome"/>
    <property type="evidence" value="ECO:0007669"/>
    <property type="project" value="InterPro"/>
</dbReference>
<dbReference type="GO" id="GO:0070534">
    <property type="term" value="P:protein K63-linked ubiquitination"/>
    <property type="evidence" value="ECO:0007669"/>
    <property type="project" value="UniProtKB-UniRule"/>
</dbReference>
<protein>
    <recommendedName>
        <fullName evidence="2">Pre-mRNA-processing factor 19</fullName>
        <ecNumber evidence="2">2.3.2.27</ecNumber>
    </recommendedName>
</protein>
<dbReference type="PANTHER" id="PTHR43995">
    <property type="entry name" value="PRE-MRNA-PROCESSING FACTOR 19"/>
    <property type="match status" value="1"/>
</dbReference>